<dbReference type="GO" id="GO:0005737">
    <property type="term" value="C:cytoplasm"/>
    <property type="evidence" value="ECO:0007669"/>
    <property type="project" value="TreeGrafter"/>
</dbReference>
<dbReference type="Proteomes" id="UP000245764">
    <property type="component" value="Chromosome 3"/>
</dbReference>
<dbReference type="SUPFAM" id="SSF54695">
    <property type="entry name" value="POZ domain"/>
    <property type="match status" value="1"/>
</dbReference>
<dbReference type="EMBL" id="LT854255">
    <property type="protein sequence ID" value="SMR48464.1"/>
    <property type="molecule type" value="Genomic_DNA"/>
</dbReference>
<evidence type="ECO:0000256" key="1">
    <source>
        <dbReference type="ARBA" id="ARBA00022737"/>
    </source>
</evidence>
<dbReference type="Gene3D" id="3.30.710.10">
    <property type="entry name" value="Potassium Channel Kv1.1, Chain A"/>
    <property type="match status" value="1"/>
</dbReference>
<reference evidence="5" key="1">
    <citation type="submission" date="2017-05" db="EMBL/GenBank/DDBJ databases">
        <authorList>
            <person name="Song R."/>
            <person name="Chenine A.L."/>
            <person name="Ruprecht R.M."/>
        </authorList>
    </citation>
    <scope>NUCLEOTIDE SEQUENCE [LARGE SCALE GENOMIC DNA]</scope>
</reference>
<dbReference type="GO" id="GO:0000151">
    <property type="term" value="C:ubiquitin ligase complex"/>
    <property type="evidence" value="ECO:0007669"/>
    <property type="project" value="TreeGrafter"/>
</dbReference>
<keyword evidence="1" id="KW-0677">Repeat</keyword>
<evidence type="ECO:0000313" key="4">
    <source>
        <dbReference type="EMBL" id="SMR48464.1"/>
    </source>
</evidence>
<name>A0A2H1G4I2_ZYMTR</name>
<gene>
    <name evidence="4" type="ORF">ZT1E4_G3854</name>
</gene>
<dbReference type="Pfam" id="PF00651">
    <property type="entry name" value="BTB"/>
    <property type="match status" value="1"/>
</dbReference>
<dbReference type="InterPro" id="IPR011333">
    <property type="entry name" value="SKP1/BTB/POZ_sf"/>
</dbReference>
<feature type="domain" description="BTB" evidence="3">
    <location>
        <begin position="14"/>
        <end position="90"/>
    </location>
</feature>
<protein>
    <recommendedName>
        <fullName evidence="3">BTB domain-containing protein</fullName>
    </recommendedName>
</protein>
<dbReference type="SMART" id="SM00225">
    <property type="entry name" value="BTB"/>
    <property type="match status" value="1"/>
</dbReference>
<accession>A0A2H1G4I2</accession>
<dbReference type="AlphaFoldDB" id="A0A2H1G4I2"/>
<dbReference type="InterPro" id="IPR044515">
    <property type="entry name" value="ABTB1"/>
</dbReference>
<evidence type="ECO:0000259" key="3">
    <source>
        <dbReference type="PROSITE" id="PS50097"/>
    </source>
</evidence>
<dbReference type="PROSITE" id="PS50097">
    <property type="entry name" value="BTB"/>
    <property type="match status" value="1"/>
</dbReference>
<keyword evidence="2" id="KW-0040">ANK repeat</keyword>
<dbReference type="PANTHER" id="PTHR46231">
    <property type="entry name" value="ANKYRIN REPEAT AND BTB/POZ DOMAIN-CONTAINING PROTEIN 1"/>
    <property type="match status" value="1"/>
</dbReference>
<dbReference type="PANTHER" id="PTHR46231:SF1">
    <property type="entry name" value="ANKYRIN REPEAT AND BTB_POZ DOMAIN-CONTAINING PROTEIN 1"/>
    <property type="match status" value="1"/>
</dbReference>
<dbReference type="InterPro" id="IPR000210">
    <property type="entry name" value="BTB/POZ_dom"/>
</dbReference>
<organism evidence="4 5">
    <name type="scientific">Zymoseptoria tritici ST99CH_1E4</name>
    <dbReference type="NCBI Taxonomy" id="1276532"/>
    <lineage>
        <taxon>Eukaryota</taxon>
        <taxon>Fungi</taxon>
        <taxon>Dikarya</taxon>
        <taxon>Ascomycota</taxon>
        <taxon>Pezizomycotina</taxon>
        <taxon>Dothideomycetes</taxon>
        <taxon>Dothideomycetidae</taxon>
        <taxon>Mycosphaerellales</taxon>
        <taxon>Mycosphaerellaceae</taxon>
        <taxon>Zymoseptoria</taxon>
    </lineage>
</organism>
<sequence length="277" mass="31469">MFITSDNFNVARYSDVTIKSGEKSWHCHKVILASSSEYFSTMLKRDSQFQLDGNITVVELGKNDPDDLDDPEALEVMLEGMYGIEKRMGQSQDWRFHLELAIVADKYLVETVARPAFDRFIRGLKQVFRDALKQDAGDIVDLVVAVKEYPDISKKDDYRSPGGIADALVRLHNFELREKDAFITRLAAYPELLLWFVRMFKVVKVQSCAAADGICRGVQKLPKFARAVGGRPQKARCATCGDYTLEDVEMLVQEERVYDWIQEKPTVVNDGDVVVLD</sequence>
<dbReference type="CDD" id="cd18186">
    <property type="entry name" value="BTB_POZ_ZBTB_KLHL-like"/>
    <property type="match status" value="1"/>
</dbReference>
<evidence type="ECO:0000313" key="5">
    <source>
        <dbReference type="Proteomes" id="UP000245764"/>
    </source>
</evidence>
<evidence type="ECO:0000256" key="2">
    <source>
        <dbReference type="ARBA" id="ARBA00023043"/>
    </source>
</evidence>
<proteinExistence type="predicted"/>